<dbReference type="SMART" id="SM00100">
    <property type="entry name" value="cNMP"/>
    <property type="match status" value="1"/>
</dbReference>
<feature type="region of interest" description="Disordered" evidence="5">
    <location>
        <begin position="109"/>
        <end position="159"/>
    </location>
</feature>
<evidence type="ECO:0000256" key="3">
    <source>
        <dbReference type="ARBA" id="ARBA00022989"/>
    </source>
</evidence>
<feature type="compositionally biased region" description="Polar residues" evidence="5">
    <location>
        <begin position="27"/>
        <end position="71"/>
    </location>
</feature>
<dbReference type="PANTHER" id="PTHR43310">
    <property type="entry name" value="SULFATE TRANSPORTER YBAR-RELATED"/>
    <property type="match status" value="1"/>
</dbReference>
<feature type="transmembrane region" description="Helical" evidence="6">
    <location>
        <begin position="445"/>
        <end position="469"/>
    </location>
</feature>
<dbReference type="Proteomes" id="UP000016924">
    <property type="component" value="Unassembled WGS sequence"/>
</dbReference>
<proteinExistence type="predicted"/>
<dbReference type="AlphaFoldDB" id="R7Z0D3"/>
<feature type="transmembrane region" description="Helical" evidence="6">
    <location>
        <begin position="707"/>
        <end position="739"/>
    </location>
</feature>
<evidence type="ECO:0000256" key="1">
    <source>
        <dbReference type="ARBA" id="ARBA00004141"/>
    </source>
</evidence>
<dbReference type="Pfam" id="PF00916">
    <property type="entry name" value="Sulfate_transp"/>
    <property type="match status" value="1"/>
</dbReference>
<dbReference type="SUPFAM" id="SSF51206">
    <property type="entry name" value="cAMP-binding domain-like"/>
    <property type="match status" value="1"/>
</dbReference>
<dbReference type="PROSITE" id="PS50042">
    <property type="entry name" value="CNMP_BINDING_3"/>
    <property type="match status" value="1"/>
</dbReference>
<organism evidence="9 10">
    <name type="scientific">Coniosporium apollinis (strain CBS 100218)</name>
    <name type="common">Rock-inhabiting black yeast</name>
    <dbReference type="NCBI Taxonomy" id="1168221"/>
    <lineage>
        <taxon>Eukaryota</taxon>
        <taxon>Fungi</taxon>
        <taxon>Dikarya</taxon>
        <taxon>Ascomycota</taxon>
        <taxon>Pezizomycotina</taxon>
        <taxon>Dothideomycetes</taxon>
        <taxon>Dothideomycetes incertae sedis</taxon>
        <taxon>Coniosporium</taxon>
    </lineage>
</organism>
<feature type="domain" description="STAS" evidence="8">
    <location>
        <begin position="777"/>
        <end position="893"/>
    </location>
</feature>
<dbReference type="HOGENOM" id="CLU_003182_0_2_1"/>
<feature type="transmembrane region" description="Helical" evidence="6">
    <location>
        <begin position="573"/>
        <end position="594"/>
    </location>
</feature>
<dbReference type="Gene3D" id="3.30.750.24">
    <property type="entry name" value="STAS domain"/>
    <property type="match status" value="1"/>
</dbReference>
<dbReference type="GO" id="GO:0034490">
    <property type="term" value="P:basic amino acid transmembrane import into vacuole"/>
    <property type="evidence" value="ECO:0007669"/>
    <property type="project" value="EnsemblFungi"/>
</dbReference>
<dbReference type="InterPro" id="IPR011547">
    <property type="entry name" value="SLC26A/SulP_dom"/>
</dbReference>
<keyword evidence="3 6" id="KW-1133">Transmembrane helix</keyword>
<dbReference type="InterPro" id="IPR014710">
    <property type="entry name" value="RmlC-like_jellyroll"/>
</dbReference>
<feature type="compositionally biased region" description="Low complexity" evidence="5">
    <location>
        <begin position="14"/>
        <end position="26"/>
    </location>
</feature>
<dbReference type="InterPro" id="IPR018490">
    <property type="entry name" value="cNMP-bd_dom_sf"/>
</dbReference>
<protein>
    <recommendedName>
        <fullName evidence="11">STAS domain-containing protein</fullName>
    </recommendedName>
</protein>
<evidence type="ECO:0000259" key="8">
    <source>
        <dbReference type="PROSITE" id="PS50801"/>
    </source>
</evidence>
<dbReference type="OrthoDB" id="409725at2759"/>
<evidence type="ECO:0000256" key="5">
    <source>
        <dbReference type="SAM" id="MobiDB-lite"/>
    </source>
</evidence>
<dbReference type="EMBL" id="JH767587">
    <property type="protein sequence ID" value="EON67396.1"/>
    <property type="molecule type" value="Genomic_DNA"/>
</dbReference>
<name>R7Z0D3_CONA1</name>
<evidence type="ECO:0000256" key="4">
    <source>
        <dbReference type="ARBA" id="ARBA00023136"/>
    </source>
</evidence>
<dbReference type="Gene3D" id="2.60.120.10">
    <property type="entry name" value="Jelly Rolls"/>
    <property type="match status" value="1"/>
</dbReference>
<dbReference type="CDD" id="cd00038">
    <property type="entry name" value="CAP_ED"/>
    <property type="match status" value="1"/>
</dbReference>
<feature type="transmembrane region" description="Helical" evidence="6">
    <location>
        <begin position="316"/>
        <end position="338"/>
    </location>
</feature>
<dbReference type="GO" id="GO:0015174">
    <property type="term" value="F:basic amino acid transmembrane transporter activity"/>
    <property type="evidence" value="ECO:0007669"/>
    <property type="project" value="EnsemblFungi"/>
</dbReference>
<feature type="transmembrane region" description="Helical" evidence="6">
    <location>
        <begin position="489"/>
        <end position="505"/>
    </location>
</feature>
<keyword evidence="4 6" id="KW-0472">Membrane</keyword>
<feature type="transmembrane region" description="Helical" evidence="6">
    <location>
        <begin position="517"/>
        <end position="536"/>
    </location>
</feature>
<dbReference type="InterPro" id="IPR000595">
    <property type="entry name" value="cNMP-bd_dom"/>
</dbReference>
<keyword evidence="10" id="KW-1185">Reference proteome</keyword>
<gene>
    <name evidence="9" type="ORF">W97_06649</name>
</gene>
<dbReference type="GO" id="GO:0000329">
    <property type="term" value="C:fungal-type vacuole membrane"/>
    <property type="evidence" value="ECO:0007669"/>
    <property type="project" value="EnsemblFungi"/>
</dbReference>
<comment type="subcellular location">
    <subcellularLocation>
        <location evidence="1">Membrane</location>
        <topology evidence="1">Multi-pass membrane protein</topology>
    </subcellularLocation>
</comment>
<reference evidence="10" key="1">
    <citation type="submission" date="2012-06" db="EMBL/GenBank/DDBJ databases">
        <title>The genome sequence of Coniosporium apollinis CBS 100218.</title>
        <authorList>
            <consortium name="The Broad Institute Genome Sequencing Platform"/>
            <person name="Cuomo C."/>
            <person name="Gorbushina A."/>
            <person name="Noack S."/>
            <person name="Walker B."/>
            <person name="Young S.K."/>
            <person name="Zeng Q."/>
            <person name="Gargeya S."/>
            <person name="Fitzgerald M."/>
            <person name="Haas B."/>
            <person name="Abouelleil A."/>
            <person name="Alvarado L."/>
            <person name="Arachchi H.M."/>
            <person name="Berlin A.M."/>
            <person name="Chapman S.B."/>
            <person name="Goldberg J."/>
            <person name="Griggs A."/>
            <person name="Gujja S."/>
            <person name="Hansen M."/>
            <person name="Howarth C."/>
            <person name="Imamovic A."/>
            <person name="Larimer J."/>
            <person name="McCowan C."/>
            <person name="Montmayeur A."/>
            <person name="Murphy C."/>
            <person name="Neiman D."/>
            <person name="Pearson M."/>
            <person name="Priest M."/>
            <person name="Roberts A."/>
            <person name="Saif S."/>
            <person name="Shea T."/>
            <person name="Sisk P."/>
            <person name="Sykes S."/>
            <person name="Wortman J."/>
            <person name="Nusbaum C."/>
            <person name="Birren B."/>
        </authorList>
    </citation>
    <scope>NUCLEOTIDE SEQUENCE [LARGE SCALE GENOMIC DNA]</scope>
    <source>
        <strain evidence="10">CBS 100218</strain>
    </source>
</reference>
<dbReference type="eggNOG" id="KOG0236">
    <property type="taxonomic scope" value="Eukaryota"/>
</dbReference>
<evidence type="ECO:0000256" key="2">
    <source>
        <dbReference type="ARBA" id="ARBA00022692"/>
    </source>
</evidence>
<evidence type="ECO:0000313" key="10">
    <source>
        <dbReference type="Proteomes" id="UP000016924"/>
    </source>
</evidence>
<evidence type="ECO:0000259" key="7">
    <source>
        <dbReference type="PROSITE" id="PS50042"/>
    </source>
</evidence>
<dbReference type="CDD" id="cd07042">
    <property type="entry name" value="STAS_SulP_like_sulfate_transporter"/>
    <property type="match status" value="1"/>
</dbReference>
<dbReference type="InterPro" id="IPR036513">
    <property type="entry name" value="STAS_dom_sf"/>
</dbReference>
<feature type="transmembrane region" description="Helical" evidence="6">
    <location>
        <begin position="661"/>
        <end position="687"/>
    </location>
</feature>
<dbReference type="PANTHER" id="PTHR43310:SF4">
    <property type="entry name" value="AFR304WP"/>
    <property type="match status" value="1"/>
</dbReference>
<sequence>MSRSPPDRSEAIASSSSSQQQNRQQQLPFTNDAVDQSDFSQLEAGTSYANNDPSSTRPRSSTLGANLSTSYSKTPARSFFHHASHGSLDRAHYASDGVRDRTQQLASMALEDSDSFRSGTPVPRRYAAPGSDATLASHIDSSLADRSTNEPRQPLESYLRDDVIEEVSEPVSPEEESFIPAARDMPRGSLISHLIRTSPPKESEDNVIRTEPDNVHARGRRDVPEVVVGDGALEADETAALLPKTHPADQDKKRQYGSTGEVDECSGQGQSRWVGSQRALLRVKSRAAATLSTVKNPKSWDKRVIKRAALGQVKTLPAVFLGLLLNILDALSYGMILFPLGEQIFAQTAADGISMFFVSCIISQLTYSCGLSIFAGGVGSEMIEVVPFFHKMTYLIMGQMGDADPKAIMATVILSYAMSSVLTGIIFFVLGFFKLGRLVSFFPHSILLGAIGGVGFFLFVTGIEVSARLPGNLEYNMATLRELLRSDTITLWVLPLVLAIVLFALQRFFKNPFVMPAYFVFITAVFYFFVAVVPSLNLELLRAKGWVFEKPPSGVPFYRFYSYYNFGLTDWNAIVRCIPTMFALSFFGIIHVPINVPALGLQAEEDNVDINRELIAHGFSNTLSGFAGSIQNYLVYANSALFINNGGNSRWAGIELAMATFAVWLAGPGMIGYIPVLVVGTLIYYLGIDLLQEALWTTFGTLQWLEYFTIVAVVLIMGMYDFVVGVVTGIVLACLVYVIQTSRAPAIRATYDGRVAESTVRRHLVQRRYLHEAGRQIYVAKLAGYLFFGSIVSVETKVRALIDDEEFKKCPIRYFIIDLSHVDGLDFSAAGAFKTMQRLLRRRKIEMLLSGVTLSDDVGKGLTRAGILDEEAADQKNPPPKVFENLNKALEYCENALLTAFIQRTKSLTQPEQSKSMAVPRPSAPSHPSEGSFNSPRRHLLHEAANTALTDHRNTTVDEHNIISPSKWKNFAQPVLLMLQTFQDLTDKNEDFWHRAAPFFQRKEFPAGTVLYSRGDEPDGFYLLEKGVLRAEYQLEQGTYYESIMPGTTCGELPFFSETDRTGTVAAEADCVAWLLTREKWKELEQKQPDVASELLRISLKLTSERMSAITSYVLVTAS</sequence>
<dbReference type="InterPro" id="IPR052706">
    <property type="entry name" value="Membrane-Transporter-like"/>
</dbReference>
<dbReference type="GeneID" id="19903960"/>
<dbReference type="PROSITE" id="PS50801">
    <property type="entry name" value="STAS"/>
    <property type="match status" value="1"/>
</dbReference>
<dbReference type="SUPFAM" id="SSF52091">
    <property type="entry name" value="SpoIIaa-like"/>
    <property type="match status" value="1"/>
</dbReference>
<dbReference type="Pfam" id="PF01740">
    <property type="entry name" value="STAS"/>
    <property type="match status" value="1"/>
</dbReference>
<dbReference type="Pfam" id="PF00027">
    <property type="entry name" value="cNMP_binding"/>
    <property type="match status" value="1"/>
</dbReference>
<dbReference type="RefSeq" id="XP_007782713.1">
    <property type="nucleotide sequence ID" value="XM_007784523.1"/>
</dbReference>
<dbReference type="OMA" id="ENEDFWF"/>
<evidence type="ECO:0008006" key="11">
    <source>
        <dbReference type="Google" id="ProtNLM"/>
    </source>
</evidence>
<dbReference type="InterPro" id="IPR002645">
    <property type="entry name" value="STAS_dom"/>
</dbReference>
<feature type="region of interest" description="Disordered" evidence="5">
    <location>
        <begin position="1"/>
        <end position="71"/>
    </location>
</feature>
<feature type="transmembrane region" description="Helical" evidence="6">
    <location>
        <begin position="409"/>
        <end position="433"/>
    </location>
</feature>
<feature type="region of interest" description="Disordered" evidence="5">
    <location>
        <begin position="244"/>
        <end position="269"/>
    </location>
</feature>
<accession>R7Z0D3</accession>
<dbReference type="FunFam" id="2.60.120.10:FF:000141">
    <property type="entry name" value="Sulfate transporter family protein"/>
    <property type="match status" value="1"/>
</dbReference>
<feature type="compositionally biased region" description="Basic and acidic residues" evidence="5">
    <location>
        <begin position="1"/>
        <end position="10"/>
    </location>
</feature>
<dbReference type="STRING" id="1168221.R7Z0D3"/>
<feature type="domain" description="Cyclic nucleotide-binding" evidence="7">
    <location>
        <begin position="1003"/>
        <end position="1084"/>
    </location>
</feature>
<evidence type="ECO:0000313" key="9">
    <source>
        <dbReference type="EMBL" id="EON67396.1"/>
    </source>
</evidence>
<evidence type="ECO:0000256" key="6">
    <source>
        <dbReference type="SAM" id="Phobius"/>
    </source>
</evidence>
<keyword evidence="2 6" id="KW-0812">Transmembrane</keyword>
<feature type="region of interest" description="Disordered" evidence="5">
    <location>
        <begin position="909"/>
        <end position="936"/>
    </location>
</feature>